<evidence type="ECO:0000313" key="3">
    <source>
        <dbReference type="Proteomes" id="UP001595478"/>
    </source>
</evidence>
<dbReference type="Proteomes" id="UP001595478">
    <property type="component" value="Unassembled WGS sequence"/>
</dbReference>
<feature type="region of interest" description="Disordered" evidence="1">
    <location>
        <begin position="27"/>
        <end position="51"/>
    </location>
</feature>
<keyword evidence="3" id="KW-1185">Reference proteome</keyword>
<feature type="compositionally biased region" description="Basic and acidic residues" evidence="1">
    <location>
        <begin position="40"/>
        <end position="51"/>
    </location>
</feature>
<evidence type="ECO:0000256" key="1">
    <source>
        <dbReference type="SAM" id="MobiDB-lite"/>
    </source>
</evidence>
<reference evidence="3" key="1">
    <citation type="journal article" date="2019" name="Int. J. Syst. Evol. Microbiol.">
        <title>The Global Catalogue of Microorganisms (GCM) 10K type strain sequencing project: providing services to taxonomists for standard genome sequencing and annotation.</title>
        <authorList>
            <consortium name="The Broad Institute Genomics Platform"/>
            <consortium name="The Broad Institute Genome Sequencing Center for Infectious Disease"/>
            <person name="Wu L."/>
            <person name="Ma J."/>
        </authorList>
    </citation>
    <scope>NUCLEOTIDE SEQUENCE [LARGE SCALE GENOMIC DNA]</scope>
    <source>
        <strain evidence="3">KCTC 52473</strain>
    </source>
</reference>
<protein>
    <recommendedName>
        <fullName evidence="4">Transposase</fullName>
    </recommendedName>
</protein>
<sequence>MTIIACITDTIVVQKILAHLDKTNPVSEQISPLPPLRAPPEGEHNNDFSRKLTVQRDFDFGA</sequence>
<evidence type="ECO:0008006" key="4">
    <source>
        <dbReference type="Google" id="ProtNLM"/>
    </source>
</evidence>
<accession>A0ABV7FPI9</accession>
<dbReference type="RefSeq" id="WP_376918887.1">
    <property type="nucleotide sequence ID" value="NZ_JBHRSW010000005.1"/>
</dbReference>
<name>A0ABV7FPI9_9ALTE</name>
<dbReference type="EMBL" id="JBHRSW010000005">
    <property type="protein sequence ID" value="MFC3120757.1"/>
    <property type="molecule type" value="Genomic_DNA"/>
</dbReference>
<organism evidence="2 3">
    <name type="scientific">Agaribacter flavus</name>
    <dbReference type="NCBI Taxonomy" id="1902781"/>
    <lineage>
        <taxon>Bacteria</taxon>
        <taxon>Pseudomonadati</taxon>
        <taxon>Pseudomonadota</taxon>
        <taxon>Gammaproteobacteria</taxon>
        <taxon>Alteromonadales</taxon>
        <taxon>Alteromonadaceae</taxon>
        <taxon>Agaribacter</taxon>
    </lineage>
</organism>
<gene>
    <name evidence="2" type="ORF">ACFOHL_03920</name>
</gene>
<comment type="caution">
    <text evidence="2">The sequence shown here is derived from an EMBL/GenBank/DDBJ whole genome shotgun (WGS) entry which is preliminary data.</text>
</comment>
<proteinExistence type="predicted"/>
<evidence type="ECO:0000313" key="2">
    <source>
        <dbReference type="EMBL" id="MFC3120757.1"/>
    </source>
</evidence>